<keyword evidence="5" id="KW-1133">Transmembrane helix</keyword>
<reference evidence="7 8" key="1">
    <citation type="submission" date="2019-10" db="EMBL/GenBank/DDBJ databases">
        <authorList>
            <person name="Wolf R A."/>
        </authorList>
    </citation>
    <scope>NUCLEOTIDE SEQUENCE [LARGE SCALE GENOMIC DNA]</scope>
    <source>
        <strain evidence="7">Collinsella_aerofaciens_MC2</strain>
    </source>
</reference>
<keyword evidence="6" id="KW-0472">Membrane</keyword>
<dbReference type="RefSeq" id="WP_152077082.1">
    <property type="nucleotide sequence ID" value="NZ_CAAKNU010000022.1"/>
</dbReference>
<dbReference type="InterPro" id="IPR006042">
    <property type="entry name" value="Xan_ur_permease"/>
</dbReference>
<comment type="subcellular location">
    <subcellularLocation>
        <location evidence="1">Membrane</location>
        <topology evidence="1">Multi-pass membrane protein</topology>
    </subcellularLocation>
</comment>
<dbReference type="Pfam" id="PF00860">
    <property type="entry name" value="Xan_ur_permease"/>
    <property type="match status" value="1"/>
</dbReference>
<organism evidence="7 8">
    <name type="scientific">Collinsella aerofaciens</name>
    <dbReference type="NCBI Taxonomy" id="74426"/>
    <lineage>
        <taxon>Bacteria</taxon>
        <taxon>Bacillati</taxon>
        <taxon>Actinomycetota</taxon>
        <taxon>Coriobacteriia</taxon>
        <taxon>Coriobacteriales</taxon>
        <taxon>Coriobacteriaceae</taxon>
        <taxon>Collinsella</taxon>
    </lineage>
</organism>
<dbReference type="Proteomes" id="UP000361836">
    <property type="component" value="Unassembled WGS sequence"/>
</dbReference>
<evidence type="ECO:0000256" key="5">
    <source>
        <dbReference type="ARBA" id="ARBA00022989"/>
    </source>
</evidence>
<evidence type="ECO:0000256" key="3">
    <source>
        <dbReference type="ARBA" id="ARBA00022448"/>
    </source>
</evidence>
<dbReference type="GO" id="GO:0042907">
    <property type="term" value="F:xanthine transmembrane transporter activity"/>
    <property type="evidence" value="ECO:0007669"/>
    <property type="project" value="TreeGrafter"/>
</dbReference>
<comment type="similarity">
    <text evidence="2">Belongs to the nucleobase:cation symporter-2 (NCS2) (TC 2.A.40) family.</text>
</comment>
<name>A0A5K1JBK8_9ACTN</name>
<dbReference type="AlphaFoldDB" id="A0A5K1JBK8"/>
<dbReference type="InterPro" id="IPR006043">
    <property type="entry name" value="NCS2"/>
</dbReference>
<gene>
    <name evidence="7" type="primary">uacT</name>
    <name evidence="7" type="ORF">KCJAJFAP_00969</name>
</gene>
<dbReference type="EMBL" id="CABWIE010000036">
    <property type="protein sequence ID" value="VWM01644.1"/>
    <property type="molecule type" value="Genomic_DNA"/>
</dbReference>
<dbReference type="PANTHER" id="PTHR42810">
    <property type="entry name" value="PURINE PERMEASE C1399.01C-RELATED"/>
    <property type="match status" value="1"/>
</dbReference>
<protein>
    <submittedName>
        <fullName evidence="7">Uric acid transporter UacT</fullName>
    </submittedName>
</protein>
<keyword evidence="3" id="KW-0813">Transport</keyword>
<proteinExistence type="inferred from homology"/>
<dbReference type="NCBIfam" id="NF037981">
    <property type="entry name" value="NCS2_1"/>
    <property type="match status" value="1"/>
</dbReference>
<keyword evidence="8" id="KW-1185">Reference proteome</keyword>
<dbReference type="PANTHER" id="PTHR42810:SF2">
    <property type="entry name" value="PURINE PERMEASE C1399.01C-RELATED"/>
    <property type="match status" value="1"/>
</dbReference>
<evidence type="ECO:0000256" key="2">
    <source>
        <dbReference type="ARBA" id="ARBA00008821"/>
    </source>
</evidence>
<evidence type="ECO:0000313" key="8">
    <source>
        <dbReference type="Proteomes" id="UP000361836"/>
    </source>
</evidence>
<keyword evidence="4" id="KW-0812">Transmembrane</keyword>
<evidence type="ECO:0000256" key="1">
    <source>
        <dbReference type="ARBA" id="ARBA00004141"/>
    </source>
</evidence>
<dbReference type="PROSITE" id="PS01116">
    <property type="entry name" value="XANTH_URACIL_PERMASE"/>
    <property type="match status" value="1"/>
</dbReference>
<accession>A0A5K1JBK8</accession>
<dbReference type="GO" id="GO:0005886">
    <property type="term" value="C:plasma membrane"/>
    <property type="evidence" value="ECO:0007669"/>
    <property type="project" value="UniProtKB-ARBA"/>
</dbReference>
<evidence type="ECO:0000256" key="6">
    <source>
        <dbReference type="ARBA" id="ARBA00023136"/>
    </source>
</evidence>
<sequence>MNEKATVADEQQNPLFTWEGKPSVSKIIPLGLQHVLASAMGIVAPAMIIAGVCGLTKVEETMLIQASLIMTGLASLIQLFPIGNKIGTGLPIIMGAAFAYVPVFQAVGGQFGIGTILGAEIVGGIVAIIVGLFIKYIRHLFPAVVTGTVIFTIGLSLYPVAIRWMAGGMGTPLWGTPQAWLIAIITLVAVFVLGNYGKGILSLGSLLFGIVIGTIVSLPFGMLDLSAVGDSAWVAMPEIMHFQLEFQPAAMATVAIVYVVNCLQNMGGVAMTVNAVEGRIPTSDEYAGGIISLGIMSILGAFVGAIPQSTYEQNTGIIISNGVKNRLVFTFACLVFIVAGFLPKLAAVLTCIPQPVVGGAVLGVFATITMSGLDLIVEGGLTARKKLIVGTAIALGLGIEQVSGCLAGAGMPEWVGTVFGSSALVVSTITAILLNICLPKGEENLEEARVEAQMSGSIGED</sequence>
<evidence type="ECO:0000313" key="7">
    <source>
        <dbReference type="EMBL" id="VWM01644.1"/>
    </source>
</evidence>
<evidence type="ECO:0000256" key="4">
    <source>
        <dbReference type="ARBA" id="ARBA00022692"/>
    </source>
</evidence>